<keyword evidence="1" id="KW-0472">Membrane</keyword>
<organism evidence="2 3">
    <name type="scientific">Muricoccus nepalensis</name>
    <dbReference type="NCBI Taxonomy" id="1854500"/>
    <lineage>
        <taxon>Bacteria</taxon>
        <taxon>Pseudomonadati</taxon>
        <taxon>Pseudomonadota</taxon>
        <taxon>Alphaproteobacteria</taxon>
        <taxon>Acetobacterales</taxon>
        <taxon>Roseomonadaceae</taxon>
        <taxon>Muricoccus</taxon>
    </lineage>
</organism>
<evidence type="ECO:0000313" key="2">
    <source>
        <dbReference type="EMBL" id="TPG57683.1"/>
    </source>
</evidence>
<evidence type="ECO:0000256" key="1">
    <source>
        <dbReference type="SAM" id="Phobius"/>
    </source>
</evidence>
<accession>A0A502GAG2</accession>
<dbReference type="Proteomes" id="UP000317078">
    <property type="component" value="Unassembled WGS sequence"/>
</dbReference>
<dbReference type="EMBL" id="RCZP01000007">
    <property type="protein sequence ID" value="TPG57683.1"/>
    <property type="molecule type" value="Genomic_DNA"/>
</dbReference>
<reference evidence="2 3" key="1">
    <citation type="journal article" date="2019" name="Environ. Microbiol.">
        <title>Species interactions and distinct microbial communities in high Arctic permafrost affected cryosols are associated with the CH4 and CO2 gas fluxes.</title>
        <authorList>
            <person name="Altshuler I."/>
            <person name="Hamel J."/>
            <person name="Turney S."/>
            <person name="Magnuson E."/>
            <person name="Levesque R."/>
            <person name="Greer C."/>
            <person name="Whyte L.G."/>
        </authorList>
    </citation>
    <scope>NUCLEOTIDE SEQUENCE [LARGE SCALE GENOMIC DNA]</scope>
    <source>
        <strain evidence="2 3">S9.3B</strain>
    </source>
</reference>
<sequence>MTIEQIHSLLLTAWIVWFFVLFTGIVVWAMRPARREKFERARLIPLREAE</sequence>
<dbReference type="RefSeq" id="WP_140882604.1">
    <property type="nucleotide sequence ID" value="NZ_RCZP01000007.1"/>
</dbReference>
<keyword evidence="1" id="KW-1133">Transmembrane helix</keyword>
<comment type="caution">
    <text evidence="2">The sequence shown here is derived from an EMBL/GenBank/DDBJ whole genome shotgun (WGS) entry which is preliminary data.</text>
</comment>
<dbReference type="InterPro" id="IPR008621">
    <property type="entry name" value="Cbb3-typ_cyt_oxidase_comp"/>
</dbReference>
<dbReference type="OrthoDB" id="7173870at2"/>
<dbReference type="Pfam" id="PF05545">
    <property type="entry name" value="FixQ"/>
    <property type="match status" value="1"/>
</dbReference>
<keyword evidence="1" id="KW-0812">Transmembrane</keyword>
<evidence type="ECO:0000313" key="3">
    <source>
        <dbReference type="Proteomes" id="UP000317078"/>
    </source>
</evidence>
<keyword evidence="3" id="KW-1185">Reference proteome</keyword>
<gene>
    <name evidence="2" type="ORF">EAH89_09625</name>
</gene>
<dbReference type="AlphaFoldDB" id="A0A502GAG2"/>
<name>A0A502GAG2_9PROT</name>
<proteinExistence type="predicted"/>
<protein>
    <submittedName>
        <fullName evidence="2">Cbb3-type cytochrome c oxidase subunit 3</fullName>
    </submittedName>
</protein>
<feature type="transmembrane region" description="Helical" evidence="1">
    <location>
        <begin position="6"/>
        <end position="30"/>
    </location>
</feature>